<dbReference type="PANTHER" id="PTHR33085:SF105">
    <property type="entry name" value="DUF1618 DOMAIN-CONTAINING PROTEIN"/>
    <property type="match status" value="1"/>
</dbReference>
<protein>
    <submittedName>
        <fullName evidence="1">Uncharacterized protein</fullName>
    </submittedName>
</protein>
<proteinExistence type="predicted"/>
<name>A0A453NEM9_AEGTS</name>
<dbReference type="EnsemblPlants" id="AET6Gv20351400.1">
    <property type="protein sequence ID" value="AET6Gv20351400.1"/>
    <property type="gene ID" value="AET6Gv20351400"/>
</dbReference>
<dbReference type="PANTHER" id="PTHR33085">
    <property type="entry name" value="OS12G0113100 PROTEIN-RELATED"/>
    <property type="match status" value="1"/>
</dbReference>
<sequence>MGSMDDSRMYKRQKRKEKHLYLVLDEWDKGFTIRKIDADSPDDHSRSLLDEPPVIRLLSPNPIHRMDFAALGSSHILAASNKHPATLVYDTDTAGLITGPPVPDALQDAYTILLPAGDDTLYAFAYYLDESQAVEVLSLSSTTEDLHSSVPTMHWSWTWKSTAPLPFTQHERICSYAAHHLLVRLHHVRLRSSVRPYLVLRHRALRVDAPWGLGAAFHGQRPLRQLPGRLGWAPRGWLHRRLPGRLPYPCR</sequence>
<reference evidence="2" key="1">
    <citation type="journal article" date="2014" name="Science">
        <title>Ancient hybridizations among the ancestral genomes of bread wheat.</title>
        <authorList>
            <consortium name="International Wheat Genome Sequencing Consortium,"/>
            <person name="Marcussen T."/>
            <person name="Sandve S.R."/>
            <person name="Heier L."/>
            <person name="Spannagl M."/>
            <person name="Pfeifer M."/>
            <person name="Jakobsen K.S."/>
            <person name="Wulff B.B."/>
            <person name="Steuernagel B."/>
            <person name="Mayer K.F."/>
            <person name="Olsen O.A."/>
        </authorList>
    </citation>
    <scope>NUCLEOTIDE SEQUENCE [LARGE SCALE GENOMIC DNA]</scope>
    <source>
        <strain evidence="2">cv. AL8/78</strain>
    </source>
</reference>
<accession>A0A453NEM9</accession>
<reference evidence="1" key="5">
    <citation type="journal article" date="2021" name="G3 (Bethesda)">
        <title>Aegilops tauschii genome assembly Aet v5.0 features greater sequence contiguity and improved annotation.</title>
        <authorList>
            <person name="Wang L."/>
            <person name="Zhu T."/>
            <person name="Rodriguez J.C."/>
            <person name="Deal K.R."/>
            <person name="Dubcovsky J."/>
            <person name="McGuire P.E."/>
            <person name="Lux T."/>
            <person name="Spannagl M."/>
            <person name="Mayer K.F.X."/>
            <person name="Baldrich P."/>
            <person name="Meyers B.C."/>
            <person name="Huo N."/>
            <person name="Gu Y.Q."/>
            <person name="Zhou H."/>
            <person name="Devos K.M."/>
            <person name="Bennetzen J.L."/>
            <person name="Unver T."/>
            <person name="Budak H."/>
            <person name="Gulick P.J."/>
            <person name="Galiba G."/>
            <person name="Kalapos B."/>
            <person name="Nelson D.R."/>
            <person name="Li P."/>
            <person name="You F.M."/>
            <person name="Luo M.C."/>
            <person name="Dvorak J."/>
        </authorList>
    </citation>
    <scope>NUCLEOTIDE SEQUENCE [LARGE SCALE GENOMIC DNA]</scope>
    <source>
        <strain evidence="1">cv. AL8/78</strain>
    </source>
</reference>
<reference evidence="1" key="3">
    <citation type="journal article" date="2017" name="Nature">
        <title>Genome sequence of the progenitor of the wheat D genome Aegilops tauschii.</title>
        <authorList>
            <person name="Luo M.C."/>
            <person name="Gu Y.Q."/>
            <person name="Puiu D."/>
            <person name="Wang H."/>
            <person name="Twardziok S.O."/>
            <person name="Deal K.R."/>
            <person name="Huo N."/>
            <person name="Zhu T."/>
            <person name="Wang L."/>
            <person name="Wang Y."/>
            <person name="McGuire P.E."/>
            <person name="Liu S."/>
            <person name="Long H."/>
            <person name="Ramasamy R.K."/>
            <person name="Rodriguez J.C."/>
            <person name="Van S.L."/>
            <person name="Yuan L."/>
            <person name="Wang Z."/>
            <person name="Xia Z."/>
            <person name="Xiao L."/>
            <person name="Anderson O.D."/>
            <person name="Ouyang S."/>
            <person name="Liang Y."/>
            <person name="Zimin A.V."/>
            <person name="Pertea G."/>
            <person name="Qi P."/>
            <person name="Bennetzen J.L."/>
            <person name="Dai X."/>
            <person name="Dawson M.W."/>
            <person name="Muller H.G."/>
            <person name="Kugler K."/>
            <person name="Rivarola-Duarte L."/>
            <person name="Spannagl M."/>
            <person name="Mayer K.F.X."/>
            <person name="Lu F.H."/>
            <person name="Bevan M.W."/>
            <person name="Leroy P."/>
            <person name="Li P."/>
            <person name="You F.M."/>
            <person name="Sun Q."/>
            <person name="Liu Z."/>
            <person name="Lyons E."/>
            <person name="Wicker T."/>
            <person name="Salzberg S.L."/>
            <person name="Devos K.M."/>
            <person name="Dvorak J."/>
        </authorList>
    </citation>
    <scope>NUCLEOTIDE SEQUENCE [LARGE SCALE GENOMIC DNA]</scope>
    <source>
        <strain evidence="1">cv. AL8/78</strain>
    </source>
</reference>
<evidence type="ECO:0000313" key="2">
    <source>
        <dbReference type="Proteomes" id="UP000015105"/>
    </source>
</evidence>
<dbReference type="InterPro" id="IPR012871">
    <property type="entry name" value="DUF1668_ORYSA"/>
</dbReference>
<dbReference type="Proteomes" id="UP000015105">
    <property type="component" value="Chromosome 6D"/>
</dbReference>
<organism evidence="1 2">
    <name type="scientific">Aegilops tauschii subsp. strangulata</name>
    <name type="common">Goatgrass</name>
    <dbReference type="NCBI Taxonomy" id="200361"/>
    <lineage>
        <taxon>Eukaryota</taxon>
        <taxon>Viridiplantae</taxon>
        <taxon>Streptophyta</taxon>
        <taxon>Embryophyta</taxon>
        <taxon>Tracheophyta</taxon>
        <taxon>Spermatophyta</taxon>
        <taxon>Magnoliopsida</taxon>
        <taxon>Liliopsida</taxon>
        <taxon>Poales</taxon>
        <taxon>Poaceae</taxon>
        <taxon>BOP clade</taxon>
        <taxon>Pooideae</taxon>
        <taxon>Triticodae</taxon>
        <taxon>Triticeae</taxon>
        <taxon>Triticinae</taxon>
        <taxon>Aegilops</taxon>
    </lineage>
</organism>
<dbReference type="Gramene" id="AET6Gv20351400.1">
    <property type="protein sequence ID" value="AET6Gv20351400.1"/>
    <property type="gene ID" value="AET6Gv20351400"/>
</dbReference>
<evidence type="ECO:0000313" key="1">
    <source>
        <dbReference type="EnsemblPlants" id="AET6Gv20351400.1"/>
    </source>
</evidence>
<reference evidence="1" key="4">
    <citation type="submission" date="2019-03" db="UniProtKB">
        <authorList>
            <consortium name="EnsemblPlants"/>
        </authorList>
    </citation>
    <scope>IDENTIFICATION</scope>
</reference>
<keyword evidence="2" id="KW-1185">Reference proteome</keyword>
<dbReference type="Pfam" id="PF07893">
    <property type="entry name" value="DUF1668"/>
    <property type="match status" value="1"/>
</dbReference>
<reference evidence="2" key="2">
    <citation type="journal article" date="2017" name="Nat. Plants">
        <title>The Aegilops tauschii genome reveals multiple impacts of transposons.</title>
        <authorList>
            <person name="Zhao G."/>
            <person name="Zou C."/>
            <person name="Li K."/>
            <person name="Wang K."/>
            <person name="Li T."/>
            <person name="Gao L."/>
            <person name="Zhang X."/>
            <person name="Wang H."/>
            <person name="Yang Z."/>
            <person name="Liu X."/>
            <person name="Jiang W."/>
            <person name="Mao L."/>
            <person name="Kong X."/>
            <person name="Jiao Y."/>
            <person name="Jia J."/>
        </authorList>
    </citation>
    <scope>NUCLEOTIDE SEQUENCE [LARGE SCALE GENOMIC DNA]</scope>
    <source>
        <strain evidence="2">cv. AL8/78</strain>
    </source>
</reference>
<dbReference type="AlphaFoldDB" id="A0A453NEM9"/>